<evidence type="ECO:0000256" key="2">
    <source>
        <dbReference type="ARBA" id="ARBA00022857"/>
    </source>
</evidence>
<keyword evidence="4" id="KW-0963">Cytoplasm</keyword>
<dbReference type="InterPro" id="IPR058924">
    <property type="entry name" value="AGPR_dimerisation_dom"/>
</dbReference>
<dbReference type="PANTHER" id="PTHR32338">
    <property type="entry name" value="N-ACETYL-GAMMA-GLUTAMYL-PHOSPHATE REDUCTASE, CHLOROPLASTIC-RELATED-RELATED"/>
    <property type="match status" value="1"/>
</dbReference>
<feature type="active site" evidence="4">
    <location>
        <position position="146"/>
    </location>
</feature>
<evidence type="ECO:0000256" key="4">
    <source>
        <dbReference type="HAMAP-Rule" id="MF_00150"/>
    </source>
</evidence>
<evidence type="ECO:0000256" key="3">
    <source>
        <dbReference type="ARBA" id="ARBA00023002"/>
    </source>
</evidence>
<dbReference type="NCBIfam" id="TIGR01850">
    <property type="entry name" value="argC"/>
    <property type="match status" value="1"/>
</dbReference>
<keyword evidence="3 4" id="KW-0560">Oxidoreductase</keyword>
<sequence>MISVGVVGGAGYIGGELLRILSGHPEVDITAVTSARLVGRRVDGSHPNLRGRVDLAYVAPERLPECDVLFLTGSMGTDTDQRHALVARAKHVYDLSPDLRLTDHDRYREFYGEHPAPELLGTATRGLPEADRAALRTADSVSVPGCMATAAILALRPLAVAGLLAPHVTVDGRVGSSGSGASAGEMNLHAERSGVLRVFAPLNHRHQAEIAQATGLEVRMTATGVDAVRGVQVLCRATASRDLTEADIRAAYRAAYAAEPFVRVVTYRRGNYRLPEPKILIGSNHCDVGFALDPADGQLLLVGALDNLVKGGAGNAVQCLNIRMGWNESLGLDFPGLHPA</sequence>
<proteinExistence type="inferred from homology"/>
<evidence type="ECO:0000259" key="5">
    <source>
        <dbReference type="SMART" id="SM00859"/>
    </source>
</evidence>
<dbReference type="GO" id="GO:0003942">
    <property type="term" value="F:N-acetyl-gamma-glutamyl-phosphate reductase activity"/>
    <property type="evidence" value="ECO:0007669"/>
    <property type="project" value="UniProtKB-UniRule"/>
</dbReference>
<organism evidence="6">
    <name type="scientific">Streptomyces sp. R11</name>
    <dbReference type="NCBI Taxonomy" id="3238625"/>
    <lineage>
        <taxon>Bacteria</taxon>
        <taxon>Bacillati</taxon>
        <taxon>Actinomycetota</taxon>
        <taxon>Actinomycetes</taxon>
        <taxon>Kitasatosporales</taxon>
        <taxon>Streptomycetaceae</taxon>
        <taxon>Streptomyces</taxon>
    </lineage>
</organism>
<protein>
    <recommendedName>
        <fullName evidence="4">N-acetyl-gamma-glutamyl-phosphate reductase</fullName>
        <shortName evidence="4">AGPR</shortName>
        <ecNumber evidence="4">1.2.1.38</ecNumber>
    </recommendedName>
    <alternativeName>
        <fullName evidence="4">N-acetyl-glutamate semialdehyde dehydrogenase</fullName>
        <shortName evidence="4">NAGSA dehydrogenase</shortName>
    </alternativeName>
</protein>
<dbReference type="InterPro" id="IPR000706">
    <property type="entry name" value="AGPR_type-1"/>
</dbReference>
<comment type="similarity">
    <text evidence="4">Belongs to the NAGSA dehydrogenase family. Type 1 subfamily.</text>
</comment>
<name>A0AB39MUF1_9ACTN</name>
<evidence type="ECO:0000313" key="6">
    <source>
        <dbReference type="EMBL" id="XDQ08862.1"/>
    </source>
</evidence>
<dbReference type="Gene3D" id="3.30.360.10">
    <property type="entry name" value="Dihydrodipicolinate Reductase, domain 2"/>
    <property type="match status" value="1"/>
</dbReference>
<dbReference type="GO" id="GO:0070401">
    <property type="term" value="F:NADP+ binding"/>
    <property type="evidence" value="ECO:0007669"/>
    <property type="project" value="InterPro"/>
</dbReference>
<dbReference type="PANTHER" id="PTHR32338:SF11">
    <property type="entry name" value="[LYSW]-L-2-AMINOADIPATE_[LYSW]-L-GLUTAMATE PHOSPHATE REDUCTASE-RELATED"/>
    <property type="match status" value="1"/>
</dbReference>
<dbReference type="GO" id="GO:0005737">
    <property type="term" value="C:cytoplasm"/>
    <property type="evidence" value="ECO:0007669"/>
    <property type="project" value="UniProtKB-SubCell"/>
</dbReference>
<comment type="function">
    <text evidence="4">Catalyzes the NADPH-dependent reduction of N-acetyl-5-glutamyl phosphate to yield N-acetyl-L-glutamate 5-semialdehyde.</text>
</comment>
<keyword evidence="2 4" id="KW-0521">NADP</keyword>
<dbReference type="SUPFAM" id="SSF51735">
    <property type="entry name" value="NAD(P)-binding Rossmann-fold domains"/>
    <property type="match status" value="1"/>
</dbReference>
<comment type="subcellular location">
    <subcellularLocation>
        <location evidence="4">Cytoplasm</location>
    </subcellularLocation>
</comment>
<dbReference type="InterPro" id="IPR000534">
    <property type="entry name" value="Semialdehyde_DH_NAD-bd"/>
</dbReference>
<dbReference type="GO" id="GO:0051287">
    <property type="term" value="F:NAD binding"/>
    <property type="evidence" value="ECO:0007669"/>
    <property type="project" value="InterPro"/>
</dbReference>
<accession>A0AB39MUF1</accession>
<dbReference type="EMBL" id="CP163432">
    <property type="protein sequence ID" value="XDQ08862.1"/>
    <property type="molecule type" value="Genomic_DNA"/>
</dbReference>
<dbReference type="Pfam" id="PF22698">
    <property type="entry name" value="Semialdhyde_dhC_1"/>
    <property type="match status" value="1"/>
</dbReference>
<dbReference type="InterPro" id="IPR036291">
    <property type="entry name" value="NAD(P)-bd_dom_sf"/>
</dbReference>
<dbReference type="RefSeq" id="WP_369269310.1">
    <property type="nucleotide sequence ID" value="NZ_CP163432.1"/>
</dbReference>
<dbReference type="SMART" id="SM00859">
    <property type="entry name" value="Semialdhyde_dh"/>
    <property type="match status" value="1"/>
</dbReference>
<comment type="pathway">
    <text evidence="4">Amino-acid biosynthesis; L-arginine biosynthesis; N(2)-acetyl-L-ornithine from L-glutamate: step 3/4.</text>
</comment>
<dbReference type="Pfam" id="PF01118">
    <property type="entry name" value="Semialdhyde_dh"/>
    <property type="match status" value="1"/>
</dbReference>
<feature type="domain" description="Semialdehyde dehydrogenase NAD-binding" evidence="5">
    <location>
        <begin position="3"/>
        <end position="138"/>
    </location>
</feature>
<dbReference type="GO" id="GO:0006526">
    <property type="term" value="P:L-arginine biosynthetic process"/>
    <property type="evidence" value="ECO:0007669"/>
    <property type="project" value="UniProtKB-UniRule"/>
</dbReference>
<evidence type="ECO:0000256" key="1">
    <source>
        <dbReference type="ARBA" id="ARBA00022605"/>
    </source>
</evidence>
<dbReference type="InterPro" id="IPR050085">
    <property type="entry name" value="AGPR"/>
</dbReference>
<dbReference type="Gene3D" id="3.40.50.720">
    <property type="entry name" value="NAD(P)-binding Rossmann-like Domain"/>
    <property type="match status" value="1"/>
</dbReference>
<dbReference type="AlphaFoldDB" id="A0AB39MUF1"/>
<dbReference type="EC" id="1.2.1.38" evidence="4"/>
<comment type="catalytic activity">
    <reaction evidence="4">
        <text>N-acetyl-L-glutamate 5-semialdehyde + phosphate + NADP(+) = N-acetyl-L-glutamyl 5-phosphate + NADPH + H(+)</text>
        <dbReference type="Rhea" id="RHEA:21588"/>
        <dbReference type="ChEBI" id="CHEBI:15378"/>
        <dbReference type="ChEBI" id="CHEBI:29123"/>
        <dbReference type="ChEBI" id="CHEBI:43474"/>
        <dbReference type="ChEBI" id="CHEBI:57783"/>
        <dbReference type="ChEBI" id="CHEBI:57936"/>
        <dbReference type="ChEBI" id="CHEBI:58349"/>
        <dbReference type="EC" id="1.2.1.38"/>
    </reaction>
</comment>
<gene>
    <name evidence="4 6" type="primary">argC</name>
    <name evidence="6" type="ORF">AB5J55_03985</name>
</gene>
<reference evidence="6" key="1">
    <citation type="submission" date="2024-07" db="EMBL/GenBank/DDBJ databases">
        <authorList>
            <person name="Yu S.T."/>
        </authorList>
    </citation>
    <scope>NUCLEOTIDE SEQUENCE</scope>
    <source>
        <strain evidence="6">R11</strain>
    </source>
</reference>
<dbReference type="HAMAP" id="MF_00150">
    <property type="entry name" value="ArgC_type1"/>
    <property type="match status" value="1"/>
</dbReference>
<dbReference type="SUPFAM" id="SSF55347">
    <property type="entry name" value="Glyceraldehyde-3-phosphate dehydrogenase-like, C-terminal domain"/>
    <property type="match status" value="1"/>
</dbReference>
<keyword evidence="1 4" id="KW-0028">Amino-acid biosynthesis</keyword>
<keyword evidence="4" id="KW-0055">Arginine biosynthesis</keyword>